<dbReference type="AlphaFoldDB" id="A2EKJ6"/>
<dbReference type="VEuPathDB" id="TrichDB:TVAGG3_0412290"/>
<reference evidence="2" key="2">
    <citation type="journal article" date="2007" name="Science">
        <title>Draft genome sequence of the sexually transmitted pathogen Trichomonas vaginalis.</title>
        <authorList>
            <person name="Carlton J.M."/>
            <person name="Hirt R.P."/>
            <person name="Silva J.C."/>
            <person name="Delcher A.L."/>
            <person name="Schatz M."/>
            <person name="Zhao Q."/>
            <person name="Wortman J.R."/>
            <person name="Bidwell S.L."/>
            <person name="Alsmark U.C.M."/>
            <person name="Besteiro S."/>
            <person name="Sicheritz-Ponten T."/>
            <person name="Noel C.J."/>
            <person name="Dacks J.B."/>
            <person name="Foster P.G."/>
            <person name="Simillion C."/>
            <person name="Van de Peer Y."/>
            <person name="Miranda-Saavedra D."/>
            <person name="Barton G.J."/>
            <person name="Westrop G.D."/>
            <person name="Mueller S."/>
            <person name="Dessi D."/>
            <person name="Fiori P.L."/>
            <person name="Ren Q."/>
            <person name="Paulsen I."/>
            <person name="Zhang H."/>
            <person name="Bastida-Corcuera F.D."/>
            <person name="Simoes-Barbosa A."/>
            <person name="Brown M.T."/>
            <person name="Hayes R.D."/>
            <person name="Mukherjee M."/>
            <person name="Okumura C.Y."/>
            <person name="Schneider R."/>
            <person name="Smith A.J."/>
            <person name="Vanacova S."/>
            <person name="Villalvazo M."/>
            <person name="Haas B.J."/>
            <person name="Pertea M."/>
            <person name="Feldblyum T.V."/>
            <person name="Utterback T.R."/>
            <person name="Shu C.L."/>
            <person name="Osoegawa K."/>
            <person name="de Jong P.J."/>
            <person name="Hrdy I."/>
            <person name="Horvathova L."/>
            <person name="Zubacova Z."/>
            <person name="Dolezal P."/>
            <person name="Malik S.B."/>
            <person name="Logsdon J.M. Jr."/>
            <person name="Henze K."/>
            <person name="Gupta A."/>
            <person name="Wang C.C."/>
            <person name="Dunne R.L."/>
            <person name="Upcroft J.A."/>
            <person name="Upcroft P."/>
            <person name="White O."/>
            <person name="Salzberg S.L."/>
            <person name="Tang P."/>
            <person name="Chiu C.-H."/>
            <person name="Lee Y.-S."/>
            <person name="Embley T.M."/>
            <person name="Coombs G.H."/>
            <person name="Mottram J.C."/>
            <person name="Tachezy J."/>
            <person name="Fraser-Liggett C.M."/>
            <person name="Johnson P.J."/>
        </authorList>
    </citation>
    <scope>NUCLEOTIDE SEQUENCE [LARGE SCALE GENOMIC DNA]</scope>
    <source>
        <strain evidence="2">G3</strain>
    </source>
</reference>
<dbReference type="RefSeq" id="XP_001319046.1">
    <property type="nucleotide sequence ID" value="XM_001319011.1"/>
</dbReference>
<dbReference type="Proteomes" id="UP000001542">
    <property type="component" value="Unassembled WGS sequence"/>
</dbReference>
<sequence length="161" mass="18868">MTEEEPEYSNDLLPSKEFLESIKTYYKESLNYRKDHSIGAFHLWQRSRQVSEAQFSTMLDINYARALLLFENRKVQYCTLDQVVANQGHEEPKLTLKPSFTNNRSKFDDGSTRGSFFDEPENPSKSRTFSNKRAPLQQLNDDDGFKFSSNNNQKLGFRTRF</sequence>
<reference evidence="2" key="1">
    <citation type="submission" date="2006-10" db="EMBL/GenBank/DDBJ databases">
        <authorList>
            <person name="Amadeo P."/>
            <person name="Zhao Q."/>
            <person name="Wortman J."/>
            <person name="Fraser-Liggett C."/>
            <person name="Carlton J."/>
        </authorList>
    </citation>
    <scope>NUCLEOTIDE SEQUENCE</scope>
    <source>
        <strain evidence="2">G3</strain>
    </source>
</reference>
<dbReference type="InParanoid" id="A2EKJ6"/>
<proteinExistence type="predicted"/>
<evidence type="ECO:0000313" key="2">
    <source>
        <dbReference type="EMBL" id="EAY06823.1"/>
    </source>
</evidence>
<evidence type="ECO:0000313" key="3">
    <source>
        <dbReference type="Proteomes" id="UP000001542"/>
    </source>
</evidence>
<gene>
    <name evidence="2" type="ORF">TVAG_313980</name>
</gene>
<feature type="region of interest" description="Disordered" evidence="1">
    <location>
        <begin position="101"/>
        <end position="151"/>
    </location>
</feature>
<dbReference type="VEuPathDB" id="TrichDB:TVAG_313980"/>
<dbReference type="EMBL" id="DS113414">
    <property type="protein sequence ID" value="EAY06823.1"/>
    <property type="molecule type" value="Genomic_DNA"/>
</dbReference>
<dbReference type="KEGG" id="tva:4764704"/>
<accession>A2EKJ6</accession>
<name>A2EKJ6_TRIV3</name>
<protein>
    <submittedName>
        <fullName evidence="2">Uncharacterized protein</fullName>
    </submittedName>
</protein>
<organism evidence="2 3">
    <name type="scientific">Trichomonas vaginalis (strain ATCC PRA-98 / G3)</name>
    <dbReference type="NCBI Taxonomy" id="412133"/>
    <lineage>
        <taxon>Eukaryota</taxon>
        <taxon>Metamonada</taxon>
        <taxon>Parabasalia</taxon>
        <taxon>Trichomonadida</taxon>
        <taxon>Trichomonadidae</taxon>
        <taxon>Trichomonas</taxon>
    </lineage>
</organism>
<keyword evidence="3" id="KW-1185">Reference proteome</keyword>
<evidence type="ECO:0000256" key="1">
    <source>
        <dbReference type="SAM" id="MobiDB-lite"/>
    </source>
</evidence>